<dbReference type="GO" id="GO:0003743">
    <property type="term" value="F:translation initiation factor activity"/>
    <property type="evidence" value="ECO:0007669"/>
    <property type="project" value="UniProtKB-KW"/>
</dbReference>
<dbReference type="InterPro" id="IPR015760">
    <property type="entry name" value="TIF_IF2"/>
</dbReference>
<dbReference type="PROSITE" id="PS51722">
    <property type="entry name" value="G_TR_2"/>
    <property type="match status" value="1"/>
</dbReference>
<dbReference type="SUPFAM" id="SSF52540">
    <property type="entry name" value="P-loop containing nucleoside triphosphate hydrolases"/>
    <property type="match status" value="1"/>
</dbReference>
<dbReference type="GO" id="GO:0005525">
    <property type="term" value="F:GTP binding"/>
    <property type="evidence" value="ECO:0007669"/>
    <property type="project" value="UniProtKB-KW"/>
</dbReference>
<dbReference type="GO" id="GO:0003924">
    <property type="term" value="F:GTPase activity"/>
    <property type="evidence" value="ECO:0007669"/>
    <property type="project" value="InterPro"/>
</dbReference>
<evidence type="ECO:0000256" key="2">
    <source>
        <dbReference type="ARBA" id="ARBA00022540"/>
    </source>
</evidence>
<dbReference type="CDD" id="cd01887">
    <property type="entry name" value="IF2_eIF5B"/>
    <property type="match status" value="1"/>
</dbReference>
<protein>
    <recommendedName>
        <fullName evidence="6">Tr-type G domain-containing protein</fullName>
    </recommendedName>
</protein>
<comment type="similarity">
    <text evidence="1">Belongs to the TRAFAC class translation factor GTPase superfamily. Classic translation factor GTPase family. IF-2 subfamily.</text>
</comment>
<dbReference type="Gene3D" id="2.40.30.10">
    <property type="entry name" value="Translation factors"/>
    <property type="match status" value="2"/>
</dbReference>
<dbReference type="NCBIfam" id="TIGR00231">
    <property type="entry name" value="small_GTP"/>
    <property type="match status" value="1"/>
</dbReference>
<evidence type="ECO:0000259" key="6">
    <source>
        <dbReference type="PROSITE" id="PS51722"/>
    </source>
</evidence>
<dbReference type="InterPro" id="IPR053905">
    <property type="entry name" value="EF-G-like_DII"/>
</dbReference>
<evidence type="ECO:0000313" key="8">
    <source>
        <dbReference type="Proteomes" id="UP000229893"/>
    </source>
</evidence>
<dbReference type="SUPFAM" id="SSF50447">
    <property type="entry name" value="Translation proteins"/>
    <property type="match status" value="2"/>
</dbReference>
<dbReference type="InterPro" id="IPR009000">
    <property type="entry name" value="Transl_B-barrel_sf"/>
</dbReference>
<evidence type="ECO:0000256" key="4">
    <source>
        <dbReference type="ARBA" id="ARBA00022917"/>
    </source>
</evidence>
<keyword evidence="5" id="KW-0342">GTP-binding</keyword>
<dbReference type="AlphaFoldDB" id="A0A2H0N918"/>
<dbReference type="FunFam" id="3.40.50.10050:FF:000001">
    <property type="entry name" value="Translation initiation factor IF-2"/>
    <property type="match status" value="1"/>
</dbReference>
<dbReference type="Gene3D" id="3.40.50.300">
    <property type="entry name" value="P-loop containing nucleotide triphosphate hydrolases"/>
    <property type="match status" value="1"/>
</dbReference>
<organism evidence="7 8">
    <name type="scientific">Candidatus Liptonbacteria bacterium CG11_big_fil_rev_8_21_14_0_20_35_14</name>
    <dbReference type="NCBI Taxonomy" id="1974634"/>
    <lineage>
        <taxon>Bacteria</taxon>
        <taxon>Candidatus Liptoniibacteriota</taxon>
    </lineage>
</organism>
<reference evidence="7 8" key="1">
    <citation type="submission" date="2017-09" db="EMBL/GenBank/DDBJ databases">
        <title>Depth-based differentiation of microbial function through sediment-hosted aquifers and enrichment of novel symbionts in the deep terrestrial subsurface.</title>
        <authorList>
            <person name="Probst A.J."/>
            <person name="Ladd B."/>
            <person name="Jarett J.K."/>
            <person name="Geller-Mcgrath D.E."/>
            <person name="Sieber C.M."/>
            <person name="Emerson J.B."/>
            <person name="Anantharaman K."/>
            <person name="Thomas B.C."/>
            <person name="Malmstrom R."/>
            <person name="Stieglmeier M."/>
            <person name="Klingl A."/>
            <person name="Woyke T."/>
            <person name="Ryan C.M."/>
            <person name="Banfield J.F."/>
        </authorList>
    </citation>
    <scope>NUCLEOTIDE SEQUENCE [LARGE SCALE GENOMIC DNA]</scope>
    <source>
        <strain evidence="7">CG11_big_fil_rev_8_21_14_0_20_35_14</strain>
    </source>
</reference>
<sequence length="491" mass="53560">MNFSSIVINVNQALNNQNIKRPPVVVVLGHVDHGKTSLLDYIRKANIAGREAGGITQATGAYEIEHNNEKITFIDTPGHSAFTKMRSRGTSVADIAILVVAADDGVKPQTAESIKILKESNTPFIVAINKIDKNNADIERTKQSLAENEVFLEGYGGNISFQLISAKTGEGINDLLDLLLLAVELEELTYSKNNIGQGVVIESKMSKQRGNEVSIIIKDGIFKRGDEISTESAQGKIKILEDFKGDVVSELTASSPAVIIGFEKLPKIGEECVIGNIKKDEEIEIKTQVKITDNKQILNLILKADTSGSLEALKYSIDPIIEKNKEDVRLIIKDTGVGEITDGDIKHAVTTSSKIIGFNVQVSRAALKLSEIHKTDIIESKIIYELLQKIEEYIERVKNPVIIKNILNILAIFSKQGSKQTVGGVVLSGVIKKGNTIEITREEKVLGRAKITNLQSGKNEINQIEEGKECGLVLNFSSGEEAQVGDNLVVI</sequence>
<keyword evidence="3" id="KW-0547">Nucleotide-binding</keyword>
<accession>A0A2H0N918</accession>
<feature type="domain" description="Tr-type G" evidence="6">
    <location>
        <begin position="20"/>
        <end position="189"/>
    </location>
</feature>
<dbReference type="Pfam" id="PF11987">
    <property type="entry name" value="IF-2"/>
    <property type="match status" value="1"/>
</dbReference>
<proteinExistence type="inferred from homology"/>
<gene>
    <name evidence="7" type="ORF">COV57_03380</name>
</gene>
<dbReference type="Proteomes" id="UP000229893">
    <property type="component" value="Unassembled WGS sequence"/>
</dbReference>
<dbReference type="GO" id="GO:0005737">
    <property type="term" value="C:cytoplasm"/>
    <property type="evidence" value="ECO:0007669"/>
    <property type="project" value="TreeGrafter"/>
</dbReference>
<dbReference type="InterPro" id="IPR036925">
    <property type="entry name" value="TIF_IF2_dom3_sf"/>
</dbReference>
<name>A0A2H0N918_9BACT</name>
<dbReference type="Pfam" id="PF22042">
    <property type="entry name" value="EF-G_D2"/>
    <property type="match status" value="1"/>
</dbReference>
<dbReference type="FunFam" id="3.40.50.300:FF:000019">
    <property type="entry name" value="Translation initiation factor IF-2"/>
    <property type="match status" value="1"/>
</dbReference>
<dbReference type="PANTHER" id="PTHR43381">
    <property type="entry name" value="TRANSLATION INITIATION FACTOR IF-2-RELATED"/>
    <property type="match status" value="1"/>
</dbReference>
<evidence type="ECO:0000256" key="3">
    <source>
        <dbReference type="ARBA" id="ARBA00022741"/>
    </source>
</evidence>
<dbReference type="PANTHER" id="PTHR43381:SF4">
    <property type="entry name" value="EUKARYOTIC TRANSLATION INITIATION FACTOR 5B"/>
    <property type="match status" value="1"/>
</dbReference>
<evidence type="ECO:0000313" key="7">
    <source>
        <dbReference type="EMBL" id="PIR04635.1"/>
    </source>
</evidence>
<keyword evidence="4" id="KW-0648">Protein biosynthesis</keyword>
<dbReference type="Pfam" id="PF00009">
    <property type="entry name" value="GTP_EFTU"/>
    <property type="match status" value="1"/>
</dbReference>
<dbReference type="InterPro" id="IPR005225">
    <property type="entry name" value="Small_GTP-bd"/>
</dbReference>
<dbReference type="InterPro" id="IPR027417">
    <property type="entry name" value="P-loop_NTPase"/>
</dbReference>
<dbReference type="InterPro" id="IPR023115">
    <property type="entry name" value="TIF_IF2_dom3"/>
</dbReference>
<dbReference type="EMBL" id="PCWO01000049">
    <property type="protein sequence ID" value="PIR04635.1"/>
    <property type="molecule type" value="Genomic_DNA"/>
</dbReference>
<evidence type="ECO:0000256" key="1">
    <source>
        <dbReference type="ARBA" id="ARBA00007733"/>
    </source>
</evidence>
<keyword evidence="2" id="KW-0396">Initiation factor</keyword>
<comment type="caution">
    <text evidence="7">The sequence shown here is derived from an EMBL/GenBank/DDBJ whole genome shotgun (WGS) entry which is preliminary data.</text>
</comment>
<dbReference type="Gene3D" id="3.40.50.10050">
    <property type="entry name" value="Translation initiation factor IF- 2, domain 3"/>
    <property type="match status" value="1"/>
</dbReference>
<dbReference type="SUPFAM" id="SSF52156">
    <property type="entry name" value="Initiation factor IF2/eIF5b, domain 3"/>
    <property type="match status" value="1"/>
</dbReference>
<dbReference type="InterPro" id="IPR000795">
    <property type="entry name" value="T_Tr_GTP-bd_dom"/>
</dbReference>
<evidence type="ECO:0000256" key="5">
    <source>
        <dbReference type="ARBA" id="ARBA00023134"/>
    </source>
</evidence>